<evidence type="ECO:0000313" key="2">
    <source>
        <dbReference type="Proteomes" id="UP000734854"/>
    </source>
</evidence>
<dbReference type="AlphaFoldDB" id="A0A8J5GF28"/>
<protein>
    <submittedName>
        <fullName evidence="1">Uncharacterized protein</fullName>
    </submittedName>
</protein>
<organism evidence="1 2">
    <name type="scientific">Zingiber officinale</name>
    <name type="common">Ginger</name>
    <name type="synonym">Amomum zingiber</name>
    <dbReference type="NCBI Taxonomy" id="94328"/>
    <lineage>
        <taxon>Eukaryota</taxon>
        <taxon>Viridiplantae</taxon>
        <taxon>Streptophyta</taxon>
        <taxon>Embryophyta</taxon>
        <taxon>Tracheophyta</taxon>
        <taxon>Spermatophyta</taxon>
        <taxon>Magnoliopsida</taxon>
        <taxon>Liliopsida</taxon>
        <taxon>Zingiberales</taxon>
        <taxon>Zingiberaceae</taxon>
        <taxon>Zingiber</taxon>
    </lineage>
</organism>
<dbReference type="PANTHER" id="PTHR37698">
    <property type="entry name" value="PHOTOSYNTHETIC NDH SUBUNIT OF SUBCOMPLEX B 1, CHLOROPLASTIC"/>
    <property type="match status" value="1"/>
</dbReference>
<proteinExistence type="predicted"/>
<sequence length="402" mass="44447">MGFNVELASLASKVRGDVRLCCYVIFGGVYKNLLFFPVIQLIKDRYPDVQINVIASPRGKQVYKVNKNVRWANVYDLDEDFPEPAEYVNMIGLLKTQNVRRNVCLFSLPSEGDGDDAGSVLCDVEKGQLGHVEVRVGRVAPAAVVAGESGVRRVEVGGRDDDGARKAPPRVVVAPKLVVSAATEPIIEQHRAQRRRVGSVSPDVEVPVPARTSCKQFHQRRPAAHIDLHFSNHEPLRTWIPHVRYDEMEEWLGRPFRSVPRHPVSPLRVSISKKLRAYVEEKCSKVGVRKGGFVVIHGIETNSVTSMRSKGDSDSLYILLACGNWGVKPLFVIPHEKVREDVEEVVGDDTHILFITTPGQLAALVDDAIGVIATNTAALQLANARNKPRCVKDNYGITSNIS</sequence>
<name>A0A8J5GF28_ZINOF</name>
<comment type="caution">
    <text evidence="1">The sequence shown here is derived from an EMBL/GenBank/DDBJ whole genome shotgun (WGS) entry which is preliminary data.</text>
</comment>
<accession>A0A8J5GF28</accession>
<dbReference type="EMBL" id="JACMSC010000010">
    <property type="protein sequence ID" value="KAG6503444.1"/>
    <property type="molecule type" value="Genomic_DNA"/>
</dbReference>
<dbReference type="Proteomes" id="UP000734854">
    <property type="component" value="Unassembled WGS sequence"/>
</dbReference>
<reference evidence="1 2" key="1">
    <citation type="submission" date="2020-08" db="EMBL/GenBank/DDBJ databases">
        <title>Plant Genome Project.</title>
        <authorList>
            <person name="Zhang R.-G."/>
        </authorList>
    </citation>
    <scope>NUCLEOTIDE SEQUENCE [LARGE SCALE GENOMIC DNA]</scope>
    <source>
        <tissue evidence="1">Rhizome</tissue>
    </source>
</reference>
<dbReference type="InterPro" id="IPR044983">
    <property type="entry name" value="PNSB1"/>
</dbReference>
<gene>
    <name evidence="1" type="ORF">ZIOFF_035757</name>
</gene>
<dbReference type="GO" id="GO:0009507">
    <property type="term" value="C:chloroplast"/>
    <property type="evidence" value="ECO:0007669"/>
    <property type="project" value="InterPro"/>
</dbReference>
<keyword evidence="2" id="KW-1185">Reference proteome</keyword>
<dbReference type="PANTHER" id="PTHR37698:SF1">
    <property type="entry name" value="PHOTOSYNTHETIC NDH SUBUNIT OF SUBCOMPLEX B 1, CHLOROPLASTIC"/>
    <property type="match status" value="1"/>
</dbReference>
<evidence type="ECO:0000313" key="1">
    <source>
        <dbReference type="EMBL" id="KAG6503444.1"/>
    </source>
</evidence>
<dbReference type="SUPFAM" id="SSF53756">
    <property type="entry name" value="UDP-Glycosyltransferase/glycogen phosphorylase"/>
    <property type="match status" value="1"/>
</dbReference>
<dbReference type="GO" id="GO:0010598">
    <property type="term" value="C:NAD(P)H dehydrogenase complex (plastoquinone)"/>
    <property type="evidence" value="ECO:0007669"/>
    <property type="project" value="InterPro"/>
</dbReference>
<dbReference type="GO" id="GO:0009773">
    <property type="term" value="P:photosynthetic electron transport in photosystem I"/>
    <property type="evidence" value="ECO:0007669"/>
    <property type="project" value="InterPro"/>
</dbReference>